<dbReference type="InterPro" id="IPR058792">
    <property type="entry name" value="Beta-barrel_RND_2"/>
</dbReference>
<evidence type="ECO:0000256" key="1">
    <source>
        <dbReference type="ARBA" id="ARBA00009477"/>
    </source>
</evidence>
<dbReference type="Gene3D" id="2.40.420.20">
    <property type="match status" value="1"/>
</dbReference>
<evidence type="ECO:0000259" key="3">
    <source>
        <dbReference type="Pfam" id="PF25954"/>
    </source>
</evidence>
<evidence type="ECO:0000313" key="6">
    <source>
        <dbReference type="Proteomes" id="UP001241747"/>
    </source>
</evidence>
<evidence type="ECO:0000313" key="5">
    <source>
        <dbReference type="EMBL" id="MDQ0505119.1"/>
    </source>
</evidence>
<evidence type="ECO:0000259" key="4">
    <source>
        <dbReference type="Pfam" id="PF25973"/>
    </source>
</evidence>
<accession>A0ABU0LD95</accession>
<feature type="domain" description="CusB-like beta-barrel" evidence="3">
    <location>
        <begin position="209"/>
        <end position="279"/>
    </location>
</feature>
<gene>
    <name evidence="5" type="ORF">QOZ94_001901</name>
</gene>
<dbReference type="Pfam" id="PF25973">
    <property type="entry name" value="BSH_CzcB"/>
    <property type="match status" value="1"/>
</dbReference>
<dbReference type="RefSeq" id="WP_237345618.1">
    <property type="nucleotide sequence ID" value="NZ_JABWGX010000011.1"/>
</dbReference>
<organism evidence="5 6">
    <name type="scientific">Xanthobacter agilis</name>
    <dbReference type="NCBI Taxonomy" id="47492"/>
    <lineage>
        <taxon>Bacteria</taxon>
        <taxon>Pseudomonadati</taxon>
        <taxon>Pseudomonadota</taxon>
        <taxon>Alphaproteobacteria</taxon>
        <taxon>Hyphomicrobiales</taxon>
        <taxon>Xanthobacteraceae</taxon>
        <taxon>Xanthobacter</taxon>
    </lineage>
</organism>
<dbReference type="PANTHER" id="PTHR30469:SF11">
    <property type="entry name" value="BLL4320 PROTEIN"/>
    <property type="match status" value="1"/>
</dbReference>
<dbReference type="InterPro" id="IPR006143">
    <property type="entry name" value="RND_pump_MFP"/>
</dbReference>
<comment type="caution">
    <text evidence="5">The sequence shown here is derived from an EMBL/GenBank/DDBJ whole genome shotgun (WGS) entry which is preliminary data.</text>
</comment>
<sequence length="377" mass="39762">MTKRRVMFWVVVAALVGGLVYGFNPLAPSGAGKGPAGKGPADHGGPPQTVAAEPAKTQMWQPSMELVGELRASKGADLALQVSGIVQSISFESGDPVQAGMPLLQLIADDQVAKLDSLKATAALNALTLKRDTEQLKIKAVSQATVDTDQANLKNAEALVAQQQALVNQYSLKAPFSGHLGIRSVDLGQYVSAGTTVVTLQALDPIFADFYVPQQYFGRIEVGQPVTVKIDTYPSETFPGTVSAINPKIETGSRNVRVRATLKNPNGRLVPGMFAKIALDLGKAERFVTLPQTAIVANPYGATVFVLEKSTDGKALVARETFVKTGQARGDLIAVVSGLKEGETVVVAGQIKLRNGTPAVIDNSHIPKTEADPKVSD</sequence>
<dbReference type="PANTHER" id="PTHR30469">
    <property type="entry name" value="MULTIDRUG RESISTANCE PROTEIN MDTA"/>
    <property type="match status" value="1"/>
</dbReference>
<dbReference type="Gene3D" id="2.40.50.100">
    <property type="match status" value="1"/>
</dbReference>
<dbReference type="NCBIfam" id="TIGR01730">
    <property type="entry name" value="RND_mfp"/>
    <property type="match status" value="1"/>
</dbReference>
<reference evidence="5 6" key="1">
    <citation type="submission" date="2023-07" db="EMBL/GenBank/DDBJ databases">
        <title>Genomic Encyclopedia of Type Strains, Phase IV (KMG-IV): sequencing the most valuable type-strain genomes for metagenomic binning, comparative biology and taxonomic classification.</title>
        <authorList>
            <person name="Goeker M."/>
        </authorList>
    </citation>
    <scope>NUCLEOTIDE SEQUENCE [LARGE SCALE GENOMIC DNA]</scope>
    <source>
        <strain evidence="5 6">DSM 3770</strain>
    </source>
</reference>
<comment type="similarity">
    <text evidence="1">Belongs to the membrane fusion protein (MFP) (TC 8.A.1) family.</text>
</comment>
<dbReference type="Gene3D" id="1.10.287.470">
    <property type="entry name" value="Helix hairpin bin"/>
    <property type="match status" value="1"/>
</dbReference>
<dbReference type="EMBL" id="JAUSVY010000003">
    <property type="protein sequence ID" value="MDQ0505119.1"/>
    <property type="molecule type" value="Genomic_DNA"/>
</dbReference>
<evidence type="ECO:0000256" key="2">
    <source>
        <dbReference type="SAM" id="MobiDB-lite"/>
    </source>
</evidence>
<feature type="region of interest" description="Disordered" evidence="2">
    <location>
        <begin position="31"/>
        <end position="51"/>
    </location>
</feature>
<feature type="domain" description="CzcB-like barrel-sandwich hybrid" evidence="4">
    <location>
        <begin position="78"/>
        <end position="200"/>
    </location>
</feature>
<name>A0ABU0LD95_XANAG</name>
<dbReference type="Proteomes" id="UP001241747">
    <property type="component" value="Unassembled WGS sequence"/>
</dbReference>
<dbReference type="SUPFAM" id="SSF111369">
    <property type="entry name" value="HlyD-like secretion proteins"/>
    <property type="match status" value="1"/>
</dbReference>
<dbReference type="InterPro" id="IPR058647">
    <property type="entry name" value="BSH_CzcB-like"/>
</dbReference>
<proteinExistence type="inferred from homology"/>
<keyword evidence="6" id="KW-1185">Reference proteome</keyword>
<dbReference type="Pfam" id="PF25954">
    <property type="entry name" value="Beta-barrel_RND_2"/>
    <property type="match status" value="1"/>
</dbReference>
<dbReference type="Gene3D" id="2.40.30.170">
    <property type="match status" value="1"/>
</dbReference>
<protein>
    <submittedName>
        <fullName evidence="5">Membrane fusion protein (Multidrug efflux system)</fullName>
    </submittedName>
</protein>